<protein>
    <submittedName>
        <fullName evidence="9">ABC transporter ATP-binding protein</fullName>
    </submittedName>
</protein>
<dbReference type="PROSITE" id="PS50893">
    <property type="entry name" value="ABC_TRANSPORTER_2"/>
    <property type="match status" value="1"/>
</dbReference>
<comment type="caution">
    <text evidence="9">The sequence shown here is derived from an EMBL/GenBank/DDBJ whole genome shotgun (WGS) entry which is preliminary data.</text>
</comment>
<evidence type="ECO:0000313" key="10">
    <source>
        <dbReference type="Proteomes" id="UP000824160"/>
    </source>
</evidence>
<dbReference type="GO" id="GO:0016887">
    <property type="term" value="F:ATP hydrolysis activity"/>
    <property type="evidence" value="ECO:0007669"/>
    <property type="project" value="InterPro"/>
</dbReference>
<keyword evidence="4" id="KW-1003">Cell membrane</keyword>
<reference evidence="9" key="2">
    <citation type="journal article" date="2021" name="PeerJ">
        <title>Extensive microbial diversity within the chicken gut microbiome revealed by metagenomics and culture.</title>
        <authorList>
            <person name="Gilroy R."/>
            <person name="Ravi A."/>
            <person name="Getino M."/>
            <person name="Pursley I."/>
            <person name="Horton D.L."/>
            <person name="Alikhan N.F."/>
            <person name="Baker D."/>
            <person name="Gharbi K."/>
            <person name="Hall N."/>
            <person name="Watson M."/>
            <person name="Adriaenssens E.M."/>
            <person name="Foster-Nyarko E."/>
            <person name="Jarju S."/>
            <person name="Secka A."/>
            <person name="Antonio M."/>
            <person name="Oren A."/>
            <person name="Chaudhuri R.R."/>
            <person name="La Ragione R."/>
            <person name="Hildebrand F."/>
            <person name="Pallen M.J."/>
        </authorList>
    </citation>
    <scope>NUCLEOTIDE SEQUENCE</scope>
    <source>
        <strain evidence="9">ChiBcec7-5410</strain>
    </source>
</reference>
<dbReference type="SUPFAM" id="SSF52540">
    <property type="entry name" value="P-loop containing nucleoside triphosphate hydrolases"/>
    <property type="match status" value="1"/>
</dbReference>
<evidence type="ECO:0000313" key="9">
    <source>
        <dbReference type="EMBL" id="HIT94790.1"/>
    </source>
</evidence>
<name>A0A9D1H6I7_9FIRM</name>
<organism evidence="9 10">
    <name type="scientific">Candidatus Faecivivens stercoripullorum</name>
    <dbReference type="NCBI Taxonomy" id="2840805"/>
    <lineage>
        <taxon>Bacteria</taxon>
        <taxon>Bacillati</taxon>
        <taxon>Bacillota</taxon>
        <taxon>Clostridia</taxon>
        <taxon>Eubacteriales</taxon>
        <taxon>Oscillospiraceae</taxon>
        <taxon>Oscillospiraceae incertae sedis</taxon>
        <taxon>Candidatus Faecivivens</taxon>
    </lineage>
</organism>
<dbReference type="CDD" id="cd03257">
    <property type="entry name" value="ABC_NikE_OppD_transporters"/>
    <property type="match status" value="1"/>
</dbReference>
<dbReference type="PANTHER" id="PTHR43297:SF2">
    <property type="entry name" value="DIPEPTIDE TRANSPORT ATP-BINDING PROTEIN DPPD"/>
    <property type="match status" value="1"/>
</dbReference>
<keyword evidence="6 9" id="KW-0067">ATP-binding</keyword>
<sequence>MNEKPILSFEQLTIRYPSLTHPAVSELSLDVMQGQITMLVGESGSGKSTLLRSVIGLQPAGCRMQGRILFEDKNLLSLSPGQMRAFRGKKIGMIFQDAGLYLTPRRKIGAQFAEMLRAHLSISRKEALEIAKRELAALSLADPDRILDSFPFELSGGMKQRTAIGMAMALRPSLLLCDEPTSALDVTNGAQVARLLRDLCEKQGVSILMVTHNIGLAAAIGDRIAVMRQGNLVEVGTREQIIHTPHEEYTIRLLNAVPRLD</sequence>
<dbReference type="InterPro" id="IPR027417">
    <property type="entry name" value="P-loop_NTPase"/>
</dbReference>
<gene>
    <name evidence="9" type="ORF">IAC43_06360</name>
</gene>
<dbReference type="Pfam" id="PF00005">
    <property type="entry name" value="ABC_tran"/>
    <property type="match status" value="1"/>
</dbReference>
<feature type="domain" description="ABC transporter" evidence="8">
    <location>
        <begin position="7"/>
        <end position="254"/>
    </location>
</feature>
<comment type="subcellular location">
    <subcellularLocation>
        <location evidence="1">Cell membrane</location>
        <topology evidence="1">Peripheral membrane protein</topology>
    </subcellularLocation>
</comment>
<keyword evidence="7" id="KW-0472">Membrane</keyword>
<evidence type="ECO:0000256" key="7">
    <source>
        <dbReference type="ARBA" id="ARBA00023136"/>
    </source>
</evidence>
<reference evidence="9" key="1">
    <citation type="submission" date="2020-10" db="EMBL/GenBank/DDBJ databases">
        <authorList>
            <person name="Gilroy R."/>
        </authorList>
    </citation>
    <scope>NUCLEOTIDE SEQUENCE</scope>
    <source>
        <strain evidence="9">ChiBcec7-5410</strain>
    </source>
</reference>
<evidence type="ECO:0000256" key="5">
    <source>
        <dbReference type="ARBA" id="ARBA00022741"/>
    </source>
</evidence>
<evidence type="ECO:0000256" key="6">
    <source>
        <dbReference type="ARBA" id="ARBA00022840"/>
    </source>
</evidence>
<dbReference type="GO" id="GO:0005524">
    <property type="term" value="F:ATP binding"/>
    <property type="evidence" value="ECO:0007669"/>
    <property type="project" value="UniProtKB-KW"/>
</dbReference>
<dbReference type="SMART" id="SM00382">
    <property type="entry name" value="AAA"/>
    <property type="match status" value="1"/>
</dbReference>
<evidence type="ECO:0000256" key="4">
    <source>
        <dbReference type="ARBA" id="ARBA00022475"/>
    </source>
</evidence>
<dbReference type="Gene3D" id="3.40.50.300">
    <property type="entry name" value="P-loop containing nucleotide triphosphate hydrolases"/>
    <property type="match status" value="1"/>
</dbReference>
<keyword evidence="5" id="KW-0547">Nucleotide-binding</keyword>
<proteinExistence type="inferred from homology"/>
<accession>A0A9D1H6I7</accession>
<dbReference type="AlphaFoldDB" id="A0A9D1H6I7"/>
<dbReference type="PANTHER" id="PTHR43297">
    <property type="entry name" value="OLIGOPEPTIDE TRANSPORT ATP-BINDING PROTEIN APPD"/>
    <property type="match status" value="1"/>
</dbReference>
<evidence type="ECO:0000256" key="1">
    <source>
        <dbReference type="ARBA" id="ARBA00004202"/>
    </source>
</evidence>
<dbReference type="GO" id="GO:0005886">
    <property type="term" value="C:plasma membrane"/>
    <property type="evidence" value="ECO:0007669"/>
    <property type="project" value="UniProtKB-SubCell"/>
</dbReference>
<dbReference type="InterPro" id="IPR003439">
    <property type="entry name" value="ABC_transporter-like_ATP-bd"/>
</dbReference>
<keyword evidence="3" id="KW-0813">Transport</keyword>
<evidence type="ECO:0000256" key="3">
    <source>
        <dbReference type="ARBA" id="ARBA00022448"/>
    </source>
</evidence>
<comment type="similarity">
    <text evidence="2">Belongs to the ABC transporter superfamily.</text>
</comment>
<dbReference type="InterPro" id="IPR050388">
    <property type="entry name" value="ABC_Ni/Peptide_Import"/>
</dbReference>
<evidence type="ECO:0000259" key="8">
    <source>
        <dbReference type="PROSITE" id="PS50893"/>
    </source>
</evidence>
<evidence type="ECO:0000256" key="2">
    <source>
        <dbReference type="ARBA" id="ARBA00005417"/>
    </source>
</evidence>
<dbReference type="EMBL" id="DVLW01000174">
    <property type="protein sequence ID" value="HIT94790.1"/>
    <property type="molecule type" value="Genomic_DNA"/>
</dbReference>
<dbReference type="Proteomes" id="UP000824160">
    <property type="component" value="Unassembled WGS sequence"/>
</dbReference>
<dbReference type="InterPro" id="IPR003593">
    <property type="entry name" value="AAA+_ATPase"/>
</dbReference>